<gene>
    <name evidence="1" type="ORF">ORAREDHAP_LOCUS13229</name>
</gene>
<dbReference type="AlphaFoldDB" id="A0A6J5WFX1"/>
<reference evidence="2" key="1">
    <citation type="journal article" date="2020" name="Genome Biol.">
        <title>Gamete binning: chromosome-level and haplotype-resolved genome assembly enabled by high-throughput single-cell sequencing of gamete genomes.</title>
        <authorList>
            <person name="Campoy J.A."/>
            <person name="Sun H."/>
            <person name="Goel M."/>
            <person name="Jiao W.-B."/>
            <person name="Folz-Donahue K."/>
            <person name="Wang N."/>
            <person name="Rubio M."/>
            <person name="Liu C."/>
            <person name="Kukat C."/>
            <person name="Ruiz D."/>
            <person name="Huettel B."/>
            <person name="Schneeberger K."/>
        </authorList>
    </citation>
    <scope>NUCLEOTIDE SEQUENCE [LARGE SCALE GENOMIC DNA]</scope>
    <source>
        <strain evidence="2">cv. Rojo Pasion</strain>
    </source>
</reference>
<evidence type="ECO:0000313" key="2">
    <source>
        <dbReference type="Proteomes" id="UP000507245"/>
    </source>
</evidence>
<keyword evidence="2" id="KW-1185">Reference proteome</keyword>
<organism evidence="1 2">
    <name type="scientific">Prunus armeniaca</name>
    <name type="common">Apricot</name>
    <name type="synonym">Armeniaca vulgaris</name>
    <dbReference type="NCBI Taxonomy" id="36596"/>
    <lineage>
        <taxon>Eukaryota</taxon>
        <taxon>Viridiplantae</taxon>
        <taxon>Streptophyta</taxon>
        <taxon>Embryophyta</taxon>
        <taxon>Tracheophyta</taxon>
        <taxon>Spermatophyta</taxon>
        <taxon>Magnoliopsida</taxon>
        <taxon>eudicotyledons</taxon>
        <taxon>Gunneridae</taxon>
        <taxon>Pentapetalae</taxon>
        <taxon>rosids</taxon>
        <taxon>fabids</taxon>
        <taxon>Rosales</taxon>
        <taxon>Rosaceae</taxon>
        <taxon>Amygdaloideae</taxon>
        <taxon>Amygdaleae</taxon>
        <taxon>Prunus</taxon>
    </lineage>
</organism>
<dbReference type="EMBL" id="CAEKKB010000002">
    <property type="protein sequence ID" value="CAB4299301.1"/>
    <property type="molecule type" value="Genomic_DNA"/>
</dbReference>
<evidence type="ECO:0000313" key="1">
    <source>
        <dbReference type="EMBL" id="CAB4299301.1"/>
    </source>
</evidence>
<sequence length="88" mass="8888">MAWRKASQHPDVEWGSAGARTLISSGGWEGKQDGVKDIFFSGGLESDGGKVGGHQGGGGRTGVIAVDGRVSCSVLGTGESTERGVNAL</sequence>
<dbReference type="Proteomes" id="UP000507245">
    <property type="component" value="Unassembled WGS sequence"/>
</dbReference>
<proteinExistence type="predicted"/>
<name>A0A6J5WFX1_PRUAR</name>
<accession>A0A6J5WFX1</accession>
<protein>
    <submittedName>
        <fullName evidence="1">Uncharacterized protein</fullName>
    </submittedName>
</protein>